<dbReference type="EMBL" id="BT086400">
    <property type="protein sequence ID" value="ACR36753.1"/>
    <property type="molecule type" value="mRNA"/>
</dbReference>
<proteinExistence type="evidence at transcript level"/>
<accession>C4J5H9</accession>
<feature type="compositionally biased region" description="Basic residues" evidence="1">
    <location>
        <begin position="1"/>
        <end position="69"/>
    </location>
</feature>
<organism evidence="2">
    <name type="scientific">Zea mays</name>
    <name type="common">Maize</name>
    <dbReference type="NCBI Taxonomy" id="4577"/>
    <lineage>
        <taxon>Eukaryota</taxon>
        <taxon>Viridiplantae</taxon>
        <taxon>Streptophyta</taxon>
        <taxon>Embryophyta</taxon>
        <taxon>Tracheophyta</taxon>
        <taxon>Spermatophyta</taxon>
        <taxon>Magnoliopsida</taxon>
        <taxon>Liliopsida</taxon>
        <taxon>Poales</taxon>
        <taxon>Poaceae</taxon>
        <taxon>PACMAD clade</taxon>
        <taxon>Panicoideae</taxon>
        <taxon>Andropogonodae</taxon>
        <taxon>Andropogoneae</taxon>
        <taxon>Tripsacinae</taxon>
        <taxon>Zea</taxon>
    </lineage>
</organism>
<feature type="region of interest" description="Disordered" evidence="1">
    <location>
        <begin position="129"/>
        <end position="150"/>
    </location>
</feature>
<dbReference type="AlphaFoldDB" id="C4J5H9"/>
<name>C4J5H9_MAIZE</name>
<feature type="region of interest" description="Disordered" evidence="1">
    <location>
        <begin position="1"/>
        <end position="78"/>
    </location>
</feature>
<evidence type="ECO:0000313" key="2">
    <source>
        <dbReference type="EMBL" id="ACR36429.1"/>
    </source>
</evidence>
<reference evidence="3" key="2">
    <citation type="submission" date="2012-06" db="EMBL/GenBank/DDBJ databases">
        <authorList>
            <person name="Yu Y."/>
            <person name="Currie J."/>
            <person name="Lomeli R."/>
            <person name="Angelova A."/>
            <person name="Collura K."/>
            <person name="Wissotski M."/>
            <person name="Campos D."/>
            <person name="Kudrna D."/>
            <person name="Golser W."/>
            <person name="Ashely E."/>
            <person name="Descour A."/>
            <person name="Fernandes J."/>
            <person name="Soderlund C."/>
            <person name="Walbot V."/>
        </authorList>
    </citation>
    <scope>NUCLEOTIDE SEQUENCE</scope>
    <source>
        <strain evidence="3">B73</strain>
    </source>
</reference>
<evidence type="ECO:0000256" key="1">
    <source>
        <dbReference type="SAM" id="MobiDB-lite"/>
    </source>
</evidence>
<dbReference type="EMBL" id="BT086076">
    <property type="protein sequence ID" value="ACR36429.1"/>
    <property type="molecule type" value="mRNA"/>
</dbReference>
<dbReference type="EMBL" id="BT086606">
    <property type="protein sequence ID" value="ACR36959.1"/>
    <property type="molecule type" value="mRNA"/>
</dbReference>
<protein>
    <submittedName>
        <fullName evidence="2">Uncharacterized protein</fullName>
    </submittedName>
</protein>
<reference evidence="2" key="1">
    <citation type="journal article" date="2009" name="PLoS Genet.">
        <title>Sequencing, mapping, and analysis of 27,455 maize full-length cDNAs.</title>
        <authorList>
            <person name="Soderlund C."/>
            <person name="Descour A."/>
            <person name="Kudrna D."/>
            <person name="Bomhoff M."/>
            <person name="Boyd L."/>
            <person name="Currie J."/>
            <person name="Angelova A."/>
            <person name="Collura K."/>
            <person name="Wissotski M."/>
            <person name="Ashley E."/>
            <person name="Morrow D."/>
            <person name="Fernandes J."/>
            <person name="Walbot V."/>
            <person name="Yu Y."/>
        </authorList>
    </citation>
    <scope>NUCLEOTIDE SEQUENCE</scope>
    <source>
        <strain evidence="2">B73</strain>
    </source>
</reference>
<feature type="compositionally biased region" description="Basic and acidic residues" evidence="1">
    <location>
        <begin position="129"/>
        <end position="138"/>
    </location>
</feature>
<evidence type="ECO:0000313" key="3">
    <source>
        <dbReference type="EMBL" id="ACR36753.1"/>
    </source>
</evidence>
<sequence length="150" mass="17168">MPAGHPRGRLRRLHRKEAGPRRRRRQGSQRRHRARPRRRDRRPGGRHHQLSGQHHVRRAVRRRHGHQHRGAVPDHELRAALPTPQALLASVYSLREWTEARPGAGEAVSHGRHHSQGAAGVVFFSRAQDTRAGHRGRDQAGLLLHKTPPR</sequence>